<dbReference type="PROSITE" id="PS50931">
    <property type="entry name" value="HTH_LYSR"/>
    <property type="match status" value="1"/>
</dbReference>
<dbReference type="GO" id="GO:0000976">
    <property type="term" value="F:transcription cis-regulatory region binding"/>
    <property type="evidence" value="ECO:0007669"/>
    <property type="project" value="TreeGrafter"/>
</dbReference>
<name>A0A5R9PJ56_9GAMM</name>
<dbReference type="GO" id="GO:0003700">
    <property type="term" value="F:DNA-binding transcription factor activity"/>
    <property type="evidence" value="ECO:0007669"/>
    <property type="project" value="InterPro"/>
</dbReference>
<sequence length="294" mass="32247">MDLANLAAFVAVAEHGGFSSAADQLHLTQPAVSKRIAQLETSLQARLFDRLGRQVVLTEAGRTLLPRARRLLDDAGDARRALREVGEGVGGVLRFATSHHIGLHRLPPLLRRFVAKYPQVELDIRFLDSEQAWNEVLQGRIDLALTTLGPATPPLRATPLWEDPLSFVAAPNHPLARRARPTLAELSEHPAVLPEPHTFTHRIVADAFGRRGLPLRLRMTSNYMETLKMLASVGLAWGVLPRTMLDRSLRVLPVSGLKLSRQLGCVTHAGRTPSRATQAFIALLDGGRDRAANS</sequence>
<dbReference type="InterPro" id="IPR005119">
    <property type="entry name" value="LysR_subst-bd"/>
</dbReference>
<evidence type="ECO:0000313" key="7">
    <source>
        <dbReference type="Proteomes" id="UP000308508"/>
    </source>
</evidence>
<dbReference type="PANTHER" id="PTHR30126:SF81">
    <property type="entry name" value="HTH-TYPE TRANSCRIPTIONAL REGULATOR ILVY"/>
    <property type="match status" value="1"/>
</dbReference>
<feature type="domain" description="HTH lysR-type" evidence="5">
    <location>
        <begin position="1"/>
        <end position="58"/>
    </location>
</feature>
<keyword evidence="4" id="KW-0804">Transcription</keyword>
<dbReference type="Pfam" id="PF03466">
    <property type="entry name" value="LysR_substrate"/>
    <property type="match status" value="1"/>
</dbReference>
<keyword evidence="2" id="KW-0805">Transcription regulation</keyword>
<comment type="caution">
    <text evidence="6">The sequence shown here is derived from an EMBL/GenBank/DDBJ whole genome shotgun (WGS) entry which is preliminary data.</text>
</comment>
<evidence type="ECO:0000256" key="2">
    <source>
        <dbReference type="ARBA" id="ARBA00023015"/>
    </source>
</evidence>
<dbReference type="Proteomes" id="UP000308508">
    <property type="component" value="Unassembled WGS sequence"/>
</dbReference>
<keyword evidence="3" id="KW-0238">DNA-binding</keyword>
<dbReference type="STRING" id="1123377.GCA_000423885_02313"/>
<dbReference type="PRINTS" id="PR00039">
    <property type="entry name" value="HTHLYSR"/>
</dbReference>
<dbReference type="FunFam" id="1.10.10.10:FF:000001">
    <property type="entry name" value="LysR family transcriptional regulator"/>
    <property type="match status" value="1"/>
</dbReference>
<evidence type="ECO:0000256" key="4">
    <source>
        <dbReference type="ARBA" id="ARBA00023163"/>
    </source>
</evidence>
<dbReference type="Gene3D" id="3.40.190.290">
    <property type="match status" value="1"/>
</dbReference>
<comment type="similarity">
    <text evidence="1">Belongs to the LysR transcriptional regulatory family.</text>
</comment>
<accession>A0A5R9PJ56</accession>
<organism evidence="6 7">
    <name type="scientific">Thermomonas fusca</name>
    <dbReference type="NCBI Taxonomy" id="215690"/>
    <lineage>
        <taxon>Bacteria</taxon>
        <taxon>Pseudomonadati</taxon>
        <taxon>Pseudomonadota</taxon>
        <taxon>Gammaproteobacteria</taxon>
        <taxon>Lysobacterales</taxon>
        <taxon>Lysobacteraceae</taxon>
        <taxon>Thermomonas</taxon>
    </lineage>
</organism>
<dbReference type="RefSeq" id="WP_138347389.1">
    <property type="nucleotide sequence ID" value="NZ_SROY01000001.1"/>
</dbReference>
<dbReference type="PANTHER" id="PTHR30126">
    <property type="entry name" value="HTH-TYPE TRANSCRIPTIONAL REGULATOR"/>
    <property type="match status" value="1"/>
</dbReference>
<dbReference type="Pfam" id="PF00126">
    <property type="entry name" value="HTH_1"/>
    <property type="match status" value="1"/>
</dbReference>
<keyword evidence="7" id="KW-1185">Reference proteome</keyword>
<proteinExistence type="inferred from homology"/>
<dbReference type="Gene3D" id="1.10.10.10">
    <property type="entry name" value="Winged helix-like DNA-binding domain superfamily/Winged helix DNA-binding domain"/>
    <property type="match status" value="1"/>
</dbReference>
<gene>
    <name evidence="6" type="ORF">E5S66_03095</name>
</gene>
<reference evidence="6 7" key="1">
    <citation type="submission" date="2019-04" db="EMBL/GenBank/DDBJ databases">
        <authorList>
            <person name="Grouzdev D.S."/>
            <person name="Nazina T.N."/>
        </authorList>
    </citation>
    <scope>NUCLEOTIDE SEQUENCE [LARGE SCALE GENOMIC DNA]</scope>
    <source>
        <strain evidence="6 7">SHC 3-19</strain>
    </source>
</reference>
<evidence type="ECO:0000256" key="1">
    <source>
        <dbReference type="ARBA" id="ARBA00009437"/>
    </source>
</evidence>
<protein>
    <submittedName>
        <fullName evidence="6">LysR family transcriptional regulator</fullName>
    </submittedName>
</protein>
<dbReference type="InterPro" id="IPR036390">
    <property type="entry name" value="WH_DNA-bd_sf"/>
</dbReference>
<evidence type="ECO:0000259" key="5">
    <source>
        <dbReference type="PROSITE" id="PS50931"/>
    </source>
</evidence>
<dbReference type="SUPFAM" id="SSF53850">
    <property type="entry name" value="Periplasmic binding protein-like II"/>
    <property type="match status" value="1"/>
</dbReference>
<evidence type="ECO:0000256" key="3">
    <source>
        <dbReference type="ARBA" id="ARBA00023125"/>
    </source>
</evidence>
<dbReference type="CDD" id="cd05466">
    <property type="entry name" value="PBP2_LTTR_substrate"/>
    <property type="match status" value="1"/>
</dbReference>
<dbReference type="SUPFAM" id="SSF46785">
    <property type="entry name" value="Winged helix' DNA-binding domain"/>
    <property type="match status" value="1"/>
</dbReference>
<dbReference type="EMBL" id="SROY01000001">
    <property type="protein sequence ID" value="TLX23023.1"/>
    <property type="molecule type" value="Genomic_DNA"/>
</dbReference>
<dbReference type="InterPro" id="IPR000847">
    <property type="entry name" value="LysR_HTH_N"/>
</dbReference>
<dbReference type="InterPro" id="IPR036388">
    <property type="entry name" value="WH-like_DNA-bd_sf"/>
</dbReference>
<dbReference type="AlphaFoldDB" id="A0A5R9PJ56"/>
<evidence type="ECO:0000313" key="6">
    <source>
        <dbReference type="EMBL" id="TLX23023.1"/>
    </source>
</evidence>